<comment type="caution">
    <text evidence="1">The sequence shown here is derived from an EMBL/GenBank/DDBJ whole genome shotgun (WGS) entry which is preliminary data.</text>
</comment>
<dbReference type="GO" id="GO:0046872">
    <property type="term" value="F:metal ion binding"/>
    <property type="evidence" value="ECO:0007669"/>
    <property type="project" value="InterPro"/>
</dbReference>
<dbReference type="SUPFAM" id="SSF140959">
    <property type="entry name" value="Indolic compounds 2,3-dioxygenase-like"/>
    <property type="match status" value="1"/>
</dbReference>
<dbReference type="Gene3D" id="1.20.58.480">
    <property type="match status" value="1"/>
</dbReference>
<dbReference type="AlphaFoldDB" id="A0A1G2KT09"/>
<protein>
    <submittedName>
        <fullName evidence="1">Uncharacterized protein</fullName>
    </submittedName>
</protein>
<dbReference type="Proteomes" id="UP000177177">
    <property type="component" value="Unassembled WGS sequence"/>
</dbReference>
<dbReference type="GO" id="GO:0020037">
    <property type="term" value="F:heme binding"/>
    <property type="evidence" value="ECO:0007669"/>
    <property type="project" value="InterPro"/>
</dbReference>
<accession>A0A1G2KT09</accession>
<gene>
    <name evidence="1" type="ORF">A3C92_02850</name>
</gene>
<evidence type="ECO:0000313" key="2">
    <source>
        <dbReference type="Proteomes" id="UP000177177"/>
    </source>
</evidence>
<evidence type="ECO:0000313" key="1">
    <source>
        <dbReference type="EMBL" id="OHA02560.1"/>
    </source>
</evidence>
<name>A0A1G2KT09_9BACT</name>
<proteinExistence type="predicted"/>
<dbReference type="EMBL" id="MHQN01000034">
    <property type="protein sequence ID" value="OHA02560.1"/>
    <property type="molecule type" value="Genomic_DNA"/>
</dbReference>
<reference evidence="1 2" key="1">
    <citation type="journal article" date="2016" name="Nat. Commun.">
        <title>Thousands of microbial genomes shed light on interconnected biogeochemical processes in an aquifer system.</title>
        <authorList>
            <person name="Anantharaman K."/>
            <person name="Brown C.T."/>
            <person name="Hug L.A."/>
            <person name="Sharon I."/>
            <person name="Castelle C.J."/>
            <person name="Probst A.J."/>
            <person name="Thomas B.C."/>
            <person name="Singh A."/>
            <person name="Wilkins M.J."/>
            <person name="Karaoz U."/>
            <person name="Brodie E.L."/>
            <person name="Williams K.H."/>
            <person name="Hubbard S.S."/>
            <person name="Banfield J.F."/>
        </authorList>
    </citation>
    <scope>NUCLEOTIDE SEQUENCE [LARGE SCALE GENOMIC DNA]</scope>
</reference>
<organism evidence="1 2">
    <name type="scientific">Candidatus Sungbacteria bacterium RIFCSPHIGHO2_02_FULL_53_17</name>
    <dbReference type="NCBI Taxonomy" id="1802275"/>
    <lineage>
        <taxon>Bacteria</taxon>
        <taxon>Candidatus Sungiibacteriota</taxon>
    </lineage>
</organism>
<dbReference type="GO" id="GO:0019441">
    <property type="term" value="P:L-tryptophan catabolic process to kynurenine"/>
    <property type="evidence" value="ECO:0007669"/>
    <property type="project" value="InterPro"/>
</dbReference>
<sequence length="356" mass="39376">MHGFMSNPIRPLGSVSDFVVDEFPLLLANVRQNRMTPDDLAQRCEDKLGAVSVPYLLEHFRGHHDIALLDMLFMESGIVHSGGNPGTLLQSMVDRSAQSLGRIPAMTYEDLIFANPKGDMRVFCEGTIGVSEKKFYRNQMRAERQLKQAAIFCRTAIEELAKANDQVALRDMVCSTLKAAASETYHMAQGVTAMNAELPVEHFAVIRQYFAAHPFRGFKGPSGVFSLGLFNLELLLAGDRLLASNPEYLAYYLEENVPYLPRVDMQEARDLYTRAASGRTVFALLDRISGSGIDADLAGKCRDAAIEIGLAIRLFRGNHYKAVKHQIPDVLAGSTPGTGEADAGNLLIERMKIRHE</sequence>
<dbReference type="InterPro" id="IPR037217">
    <property type="entry name" value="Trp/Indoleamine_2_3_dOase-like"/>
</dbReference>